<gene>
    <name evidence="1" type="ORF">PN36_28390</name>
</gene>
<evidence type="ECO:0000313" key="1">
    <source>
        <dbReference type="EMBL" id="KHD05353.1"/>
    </source>
</evidence>
<reference evidence="1 2" key="1">
    <citation type="journal article" date="2016" name="Front. Microbiol.">
        <title>Single-Cell (Meta-)Genomics of a Dimorphic Candidatus Thiomargarita nelsonii Reveals Genomic Plasticity.</title>
        <authorList>
            <person name="Flood B.E."/>
            <person name="Fliss P."/>
            <person name="Jones D.S."/>
            <person name="Dick G.J."/>
            <person name="Jain S."/>
            <person name="Kaster A.K."/>
            <person name="Winkel M."/>
            <person name="Mussmann M."/>
            <person name="Bailey J."/>
        </authorList>
    </citation>
    <scope>NUCLEOTIDE SEQUENCE [LARGE SCALE GENOMIC DNA]</scope>
    <source>
        <strain evidence="1">Hydrate Ridge</strain>
    </source>
</reference>
<protein>
    <submittedName>
        <fullName evidence="1">Uncharacterized protein</fullName>
    </submittedName>
</protein>
<dbReference type="AlphaFoldDB" id="A0A0A6P3K2"/>
<evidence type="ECO:0000313" key="2">
    <source>
        <dbReference type="Proteomes" id="UP000030428"/>
    </source>
</evidence>
<sequence>MDRIVVYATVERNEFCLSEVRRVLTTEQVKNSLARLAYIIRREENRYTYCVPLFREMLMGLGGEELEELLAHEFQSSHTALNSNTSK</sequence>
<proteinExistence type="predicted"/>
<keyword evidence="2" id="KW-1185">Reference proteome</keyword>
<dbReference type="Proteomes" id="UP000030428">
    <property type="component" value="Unassembled WGS sequence"/>
</dbReference>
<name>A0A0A6P3K2_9GAMM</name>
<comment type="caution">
    <text evidence="1">The sequence shown here is derived from an EMBL/GenBank/DDBJ whole genome shotgun (WGS) entry which is preliminary data.</text>
</comment>
<organism evidence="1 2">
    <name type="scientific">Candidatus Thiomargarita nelsonii</name>
    <dbReference type="NCBI Taxonomy" id="1003181"/>
    <lineage>
        <taxon>Bacteria</taxon>
        <taxon>Pseudomonadati</taxon>
        <taxon>Pseudomonadota</taxon>
        <taxon>Gammaproteobacteria</taxon>
        <taxon>Thiotrichales</taxon>
        <taxon>Thiotrichaceae</taxon>
        <taxon>Thiomargarita</taxon>
    </lineage>
</organism>
<accession>A0A0A6P3K2</accession>
<dbReference type="EMBL" id="JSZA02000183">
    <property type="protein sequence ID" value="KHD05353.1"/>
    <property type="molecule type" value="Genomic_DNA"/>
</dbReference>